<dbReference type="FunFam" id="1.10.630.10:FF:000018">
    <property type="entry name" value="Cytochrome P450 monooxygenase"/>
    <property type="match status" value="1"/>
</dbReference>
<evidence type="ECO:0000256" key="10">
    <source>
        <dbReference type="ARBA" id="ARBA00023098"/>
    </source>
</evidence>
<evidence type="ECO:0000313" key="19">
    <source>
        <dbReference type="Proteomes" id="UP000501849"/>
    </source>
</evidence>
<dbReference type="Proteomes" id="UP000501849">
    <property type="component" value="Chromosome"/>
</dbReference>
<sequence length="410" mass="45771">MTTMNACPFGAGYDFTDPEVLLQGIPVTEFAHLRKTAPVWWNEQGESIFDDGGYWVVTRHEDIKAISRNGELWSTNAKGAVMRLPDGVTADQLDLTKALLINHDAPEHTRLRKLVSRLFTPRSVAALEEKLAVASREIVAAAAERNSGNFVDDVAMPLPLLAIADLIGVPEADREKIFHWSNSIMNTDDPDFDSDPTVANAELMGYAYTMAEQRRTCPADDIVTRLVQADMGDEAGITEVEFAFFVILLAVAGNETTRNAMTHGMNAFFENPDQWELFKRERPDTAIEEIIRWATPVHCFQRTATADTELGGVTIRKGQRVGLFYSSANYDEDVFENPFQFDILRNPNPHLAFGGNGAHFCIGANLARMEIKLMFHEIANQIPDISKLAEPKRLRSGWINGVKDLQVSYH</sequence>
<dbReference type="AlphaFoldDB" id="A0A6H0S9X9"/>
<reference evidence="18 19" key="1">
    <citation type="submission" date="2019-04" db="EMBL/GenBank/DDBJ databases">
        <title>Draft, Whole-Genome Sequence of the Anthracene-degrading Mycobacterium frederiksbergense LB501T, Isolated from a Polycyclic Aromatic Hydrocarbon (PAH)-Contaminated Soil.</title>
        <authorList>
            <person name="Augelletti F."/>
        </authorList>
    </citation>
    <scope>NUCLEOTIDE SEQUENCE [LARGE SCALE GENOMIC DNA]</scope>
    <source>
        <strain evidence="18 19">LB 501T</strain>
    </source>
</reference>
<evidence type="ECO:0000256" key="1">
    <source>
        <dbReference type="ARBA" id="ARBA00001971"/>
    </source>
</evidence>
<dbReference type="RefSeq" id="WP_168143275.1">
    <property type="nucleotide sequence ID" value="NZ_CP038799.1"/>
</dbReference>
<keyword evidence="11" id="KW-1207">Sterol metabolism</keyword>
<gene>
    <name evidence="18" type="ORF">EXE63_19500</name>
</gene>
<dbReference type="CDD" id="cd11033">
    <property type="entry name" value="CYP142-like"/>
    <property type="match status" value="1"/>
</dbReference>
<dbReference type="PRINTS" id="PR00359">
    <property type="entry name" value="BP450"/>
</dbReference>
<keyword evidence="19" id="KW-1185">Reference proteome</keyword>
<dbReference type="KEGG" id="mfre:EXE63_19500"/>
<name>A0A6H0S9X9_9MYCO</name>
<dbReference type="PANTHER" id="PTHR46696">
    <property type="entry name" value="P450, PUTATIVE (EUROFUNG)-RELATED"/>
    <property type="match status" value="1"/>
</dbReference>
<evidence type="ECO:0000256" key="2">
    <source>
        <dbReference type="ARBA" id="ARBA00010617"/>
    </source>
</evidence>
<evidence type="ECO:0000256" key="16">
    <source>
        <dbReference type="ARBA" id="ARBA00082981"/>
    </source>
</evidence>
<keyword evidence="9" id="KW-0503">Monooxygenase</keyword>
<dbReference type="GO" id="GO:0036199">
    <property type="term" value="F:cholest-4-en-3-one 26-monooxygenase activity"/>
    <property type="evidence" value="ECO:0007669"/>
    <property type="project" value="TreeGrafter"/>
</dbReference>
<dbReference type="GO" id="GO:0005506">
    <property type="term" value="F:iron ion binding"/>
    <property type="evidence" value="ECO:0007669"/>
    <property type="project" value="InterPro"/>
</dbReference>
<comment type="similarity">
    <text evidence="2">Belongs to the cytochrome P450 family.</text>
</comment>
<protein>
    <recommendedName>
        <fullName evidence="14">Steroid C26-monooxygenase</fullName>
    </recommendedName>
    <alternativeName>
        <fullName evidence="15">Cholest-4-en-3-one C26-monooxygenase</fullName>
    </alternativeName>
    <alternativeName>
        <fullName evidence="17">Cholesterol C26-monooxygenase</fullName>
    </alternativeName>
    <alternativeName>
        <fullName evidence="16">Steroid C27-monooxygenase</fullName>
    </alternativeName>
</protein>
<organism evidence="18 19">
    <name type="scientific">Mycolicibacterium frederiksbergense</name>
    <dbReference type="NCBI Taxonomy" id="117567"/>
    <lineage>
        <taxon>Bacteria</taxon>
        <taxon>Bacillati</taxon>
        <taxon>Actinomycetota</taxon>
        <taxon>Actinomycetes</taxon>
        <taxon>Mycobacteriales</taxon>
        <taxon>Mycobacteriaceae</taxon>
        <taxon>Mycolicibacterium</taxon>
    </lineage>
</organism>
<evidence type="ECO:0000256" key="15">
    <source>
        <dbReference type="ARBA" id="ARBA00079588"/>
    </source>
</evidence>
<keyword evidence="4" id="KW-0349">Heme</keyword>
<dbReference type="EMBL" id="CP038799">
    <property type="protein sequence ID" value="QIV82827.1"/>
    <property type="molecule type" value="Genomic_DNA"/>
</dbReference>
<accession>A0A6H0S9X9</accession>
<evidence type="ECO:0000256" key="9">
    <source>
        <dbReference type="ARBA" id="ARBA00023033"/>
    </source>
</evidence>
<keyword evidence="5" id="KW-0479">Metal-binding</keyword>
<evidence type="ECO:0000256" key="14">
    <source>
        <dbReference type="ARBA" id="ARBA00070775"/>
    </source>
</evidence>
<dbReference type="InterPro" id="IPR036396">
    <property type="entry name" value="Cyt_P450_sf"/>
</dbReference>
<dbReference type="PANTHER" id="PTHR46696:SF4">
    <property type="entry name" value="BIOTIN BIOSYNTHESIS CYTOCHROME P450"/>
    <property type="match status" value="1"/>
</dbReference>
<evidence type="ECO:0000256" key="17">
    <source>
        <dbReference type="ARBA" id="ARBA00083909"/>
    </source>
</evidence>
<evidence type="ECO:0000256" key="11">
    <source>
        <dbReference type="ARBA" id="ARBA00023166"/>
    </source>
</evidence>
<evidence type="ECO:0000256" key="12">
    <source>
        <dbReference type="ARBA" id="ARBA00023221"/>
    </source>
</evidence>
<dbReference type="GO" id="GO:0006707">
    <property type="term" value="P:cholesterol catabolic process"/>
    <property type="evidence" value="ECO:0007669"/>
    <property type="project" value="TreeGrafter"/>
</dbReference>
<keyword evidence="7" id="KW-0560">Oxidoreductase</keyword>
<evidence type="ECO:0000256" key="6">
    <source>
        <dbReference type="ARBA" id="ARBA00022963"/>
    </source>
</evidence>
<proteinExistence type="inferred from homology"/>
<comment type="pathway">
    <text evidence="13">Steroid metabolism; cholesterol degradation.</text>
</comment>
<keyword evidence="8" id="KW-0408">Iron</keyword>
<comment type="cofactor">
    <cofactor evidence="1">
        <name>heme</name>
        <dbReference type="ChEBI" id="CHEBI:30413"/>
    </cofactor>
</comment>
<evidence type="ECO:0000313" key="18">
    <source>
        <dbReference type="EMBL" id="QIV82827.1"/>
    </source>
</evidence>
<dbReference type="InterPro" id="IPR002397">
    <property type="entry name" value="Cyt_P450_B"/>
</dbReference>
<evidence type="ECO:0000256" key="13">
    <source>
        <dbReference type="ARBA" id="ARBA00049645"/>
    </source>
</evidence>
<dbReference type="SUPFAM" id="SSF48264">
    <property type="entry name" value="Cytochrome P450"/>
    <property type="match status" value="1"/>
</dbReference>
<keyword evidence="3" id="KW-0153">Cholesterol metabolism</keyword>
<evidence type="ECO:0000256" key="5">
    <source>
        <dbReference type="ARBA" id="ARBA00022723"/>
    </source>
</evidence>
<dbReference type="Pfam" id="PF00067">
    <property type="entry name" value="p450"/>
    <property type="match status" value="1"/>
</dbReference>
<keyword evidence="10" id="KW-0443">Lipid metabolism</keyword>
<dbReference type="InterPro" id="IPR001128">
    <property type="entry name" value="Cyt_P450"/>
</dbReference>
<keyword evidence="6" id="KW-0442">Lipid degradation</keyword>
<dbReference type="Gene3D" id="1.10.630.10">
    <property type="entry name" value="Cytochrome P450"/>
    <property type="match status" value="1"/>
</dbReference>
<keyword evidence="12" id="KW-0753">Steroid metabolism</keyword>
<evidence type="ECO:0000256" key="4">
    <source>
        <dbReference type="ARBA" id="ARBA00022617"/>
    </source>
</evidence>
<evidence type="ECO:0000256" key="8">
    <source>
        <dbReference type="ARBA" id="ARBA00023004"/>
    </source>
</evidence>
<evidence type="ECO:0000256" key="3">
    <source>
        <dbReference type="ARBA" id="ARBA00022548"/>
    </source>
</evidence>
<dbReference type="GO" id="GO:0008395">
    <property type="term" value="F:steroid hydroxylase activity"/>
    <property type="evidence" value="ECO:0007669"/>
    <property type="project" value="TreeGrafter"/>
</dbReference>
<dbReference type="GO" id="GO:0020037">
    <property type="term" value="F:heme binding"/>
    <property type="evidence" value="ECO:0007669"/>
    <property type="project" value="InterPro"/>
</dbReference>
<evidence type="ECO:0000256" key="7">
    <source>
        <dbReference type="ARBA" id="ARBA00023002"/>
    </source>
</evidence>